<dbReference type="EMBL" id="QNUK01000829">
    <property type="protein sequence ID" value="KAF5889300.1"/>
    <property type="molecule type" value="Genomic_DNA"/>
</dbReference>
<feature type="transmembrane region" description="Helical" evidence="9">
    <location>
        <begin position="46"/>
        <end position="65"/>
    </location>
</feature>
<accession>A0A8J4T5G4</accession>
<keyword evidence="8" id="KW-0407">Ion channel</keyword>
<evidence type="ECO:0000256" key="8">
    <source>
        <dbReference type="ARBA" id="ARBA00023303"/>
    </source>
</evidence>
<dbReference type="PANTHER" id="PTHR32261:SF4">
    <property type="entry name" value="CALCIUM HOMEOSTASIS MODULATOR PROTEIN 6"/>
    <property type="match status" value="1"/>
</dbReference>
<dbReference type="AlphaFoldDB" id="A0A8J4T5G4"/>
<evidence type="ECO:0000256" key="1">
    <source>
        <dbReference type="ARBA" id="ARBA00004141"/>
    </source>
</evidence>
<evidence type="ECO:0000256" key="2">
    <source>
        <dbReference type="ARBA" id="ARBA00008497"/>
    </source>
</evidence>
<dbReference type="GO" id="GO:1904669">
    <property type="term" value="P:ATP export"/>
    <property type="evidence" value="ECO:0007669"/>
    <property type="project" value="UniProtKB-ARBA"/>
</dbReference>
<feature type="non-terminal residue" evidence="10">
    <location>
        <position position="1"/>
    </location>
</feature>
<keyword evidence="7 9" id="KW-0472">Membrane</keyword>
<feature type="transmembrane region" description="Helical" evidence="9">
    <location>
        <begin position="150"/>
        <end position="173"/>
    </location>
</feature>
<reference evidence="10" key="1">
    <citation type="submission" date="2020-07" db="EMBL/GenBank/DDBJ databases">
        <title>Clarias magur genome sequencing, assembly and annotation.</title>
        <authorList>
            <person name="Kushwaha B."/>
            <person name="Kumar R."/>
            <person name="Das P."/>
            <person name="Joshi C.G."/>
            <person name="Kumar D."/>
            <person name="Nagpure N.S."/>
            <person name="Pandey M."/>
            <person name="Agarwal S."/>
            <person name="Srivastava S."/>
            <person name="Singh M."/>
            <person name="Sahoo L."/>
            <person name="Jayasankar P."/>
            <person name="Meher P.K."/>
            <person name="Koringa P.G."/>
            <person name="Iquebal M.A."/>
            <person name="Das S.P."/>
            <person name="Bit A."/>
            <person name="Patnaik S."/>
            <person name="Patel N."/>
            <person name="Shah T.M."/>
            <person name="Hinsu A."/>
            <person name="Jena J.K."/>
        </authorList>
    </citation>
    <scope>NUCLEOTIDE SEQUENCE</scope>
    <source>
        <strain evidence="10">CIFAMagur01</strain>
        <tissue evidence="10">Testis</tissue>
    </source>
</reference>
<comment type="similarity">
    <text evidence="2">Belongs to the CALHM family.</text>
</comment>
<keyword evidence="4 9" id="KW-0812">Transmembrane</keyword>
<protein>
    <submittedName>
        <fullName evidence="10">Protein FAM26F-like</fullName>
    </submittedName>
</protein>
<feature type="transmembrane region" description="Helical" evidence="9">
    <location>
        <begin position="85"/>
        <end position="101"/>
    </location>
</feature>
<evidence type="ECO:0000256" key="6">
    <source>
        <dbReference type="ARBA" id="ARBA00023065"/>
    </source>
</evidence>
<dbReference type="GO" id="GO:0005261">
    <property type="term" value="F:monoatomic cation channel activity"/>
    <property type="evidence" value="ECO:0007669"/>
    <property type="project" value="TreeGrafter"/>
</dbReference>
<feature type="transmembrane region" description="Helical" evidence="9">
    <location>
        <begin position="185"/>
        <end position="206"/>
    </location>
</feature>
<dbReference type="Proteomes" id="UP000727407">
    <property type="component" value="Unassembled WGS sequence"/>
</dbReference>
<keyword evidence="6" id="KW-0406">Ion transport</keyword>
<evidence type="ECO:0000256" key="3">
    <source>
        <dbReference type="ARBA" id="ARBA00022448"/>
    </source>
</evidence>
<evidence type="ECO:0000256" key="4">
    <source>
        <dbReference type="ARBA" id="ARBA00022692"/>
    </source>
</evidence>
<comment type="subcellular location">
    <subcellularLocation>
        <location evidence="1">Membrane</location>
        <topology evidence="1">Multi-pass membrane protein</topology>
    </subcellularLocation>
</comment>
<evidence type="ECO:0000256" key="7">
    <source>
        <dbReference type="ARBA" id="ARBA00023136"/>
    </source>
</evidence>
<evidence type="ECO:0000313" key="10">
    <source>
        <dbReference type="EMBL" id="KAF5889300.1"/>
    </source>
</evidence>
<evidence type="ECO:0000256" key="9">
    <source>
        <dbReference type="SAM" id="Phobius"/>
    </source>
</evidence>
<keyword evidence="11" id="KW-1185">Reference proteome</keyword>
<evidence type="ECO:0000313" key="11">
    <source>
        <dbReference type="Proteomes" id="UP000727407"/>
    </source>
</evidence>
<sequence>MEAVFKYLKTYVGRFGMGNLVLLGLEDILDDNFVCPCKHDYNHAISFFYAFVPALGCLICTMLFVDLSVQGVKEGKRYRCTKQRVSYSLLSVSICVSLYFIDGRYVACAYSDWEGVYTKSNTLGIGKWCKPVGNETSELKSELRTLELMFISQLTGFILMILVIVIFAIVKYYQANTGADGQEEALIWLFLFLFDGRYIACARSHWGGQYTDTGTMKWCKPTGNETLMFESQLETQMFITISQIFGFLIFGVIIGIVGSGK</sequence>
<evidence type="ECO:0000256" key="5">
    <source>
        <dbReference type="ARBA" id="ARBA00022989"/>
    </source>
</evidence>
<dbReference type="PANTHER" id="PTHR32261">
    <property type="entry name" value="CALCIUM HOMEOSTASIS MODULATOR PROTEIN"/>
    <property type="match status" value="1"/>
</dbReference>
<dbReference type="InterPro" id="IPR029569">
    <property type="entry name" value="CALHM"/>
</dbReference>
<comment type="caution">
    <text evidence="10">The sequence shown here is derived from an EMBL/GenBank/DDBJ whole genome shotgun (WGS) entry which is preliminary data.</text>
</comment>
<name>A0A8J4T5G4_CLAMG</name>
<keyword evidence="5 9" id="KW-1133">Transmembrane helix</keyword>
<proteinExistence type="inferred from homology"/>
<keyword evidence="3" id="KW-0813">Transport</keyword>
<gene>
    <name evidence="10" type="ORF">DAT39_020998</name>
</gene>
<organism evidence="10 11">
    <name type="scientific">Clarias magur</name>
    <name type="common">Asian catfish</name>
    <name type="synonym">Macropteronotus magur</name>
    <dbReference type="NCBI Taxonomy" id="1594786"/>
    <lineage>
        <taxon>Eukaryota</taxon>
        <taxon>Metazoa</taxon>
        <taxon>Chordata</taxon>
        <taxon>Craniata</taxon>
        <taxon>Vertebrata</taxon>
        <taxon>Euteleostomi</taxon>
        <taxon>Actinopterygii</taxon>
        <taxon>Neopterygii</taxon>
        <taxon>Teleostei</taxon>
        <taxon>Ostariophysi</taxon>
        <taxon>Siluriformes</taxon>
        <taxon>Clariidae</taxon>
        <taxon>Clarias</taxon>
    </lineage>
</organism>
<feature type="transmembrane region" description="Helical" evidence="9">
    <location>
        <begin position="237"/>
        <end position="258"/>
    </location>
</feature>
<dbReference type="GO" id="GO:0005886">
    <property type="term" value="C:plasma membrane"/>
    <property type="evidence" value="ECO:0007669"/>
    <property type="project" value="TreeGrafter"/>
</dbReference>
<dbReference type="OrthoDB" id="8940158at2759"/>